<feature type="compositionally biased region" description="Pro residues" evidence="1">
    <location>
        <begin position="84"/>
        <end position="100"/>
    </location>
</feature>
<dbReference type="STRING" id="1225127.SAMN05661030_4120"/>
<dbReference type="OrthoDB" id="3579262at2"/>
<dbReference type="Proteomes" id="UP000199022">
    <property type="component" value="Unassembled WGS sequence"/>
</dbReference>
<dbReference type="EMBL" id="FOMD01000006">
    <property type="protein sequence ID" value="SFD73690.1"/>
    <property type="molecule type" value="Genomic_DNA"/>
</dbReference>
<evidence type="ECO:0008006" key="4">
    <source>
        <dbReference type="Google" id="ProtNLM"/>
    </source>
</evidence>
<dbReference type="AlphaFoldDB" id="A0A1I1V084"/>
<feature type="compositionally biased region" description="Low complexity" evidence="1">
    <location>
        <begin position="73"/>
        <end position="83"/>
    </location>
</feature>
<protein>
    <recommendedName>
        <fullName evidence="4">MT0933-like antitoxin protein</fullName>
    </recommendedName>
</protein>
<name>A0A1I1V084_9ACTN</name>
<proteinExistence type="predicted"/>
<evidence type="ECO:0000313" key="2">
    <source>
        <dbReference type="EMBL" id="SFD73690.1"/>
    </source>
</evidence>
<reference evidence="3" key="1">
    <citation type="submission" date="2016-10" db="EMBL/GenBank/DDBJ databases">
        <authorList>
            <person name="Varghese N."/>
            <person name="Submissions S."/>
        </authorList>
    </citation>
    <scope>NUCLEOTIDE SEQUENCE [LARGE SCALE GENOMIC DNA]</scope>
    <source>
        <strain evidence="3">DSM 45962</strain>
    </source>
</reference>
<gene>
    <name evidence="2" type="ORF">SAMN05661030_4120</name>
</gene>
<evidence type="ECO:0000313" key="3">
    <source>
        <dbReference type="Proteomes" id="UP000199022"/>
    </source>
</evidence>
<dbReference type="InterPro" id="IPR028037">
    <property type="entry name" value="Antitoxin_Rv0909/MT0933"/>
</dbReference>
<feature type="region of interest" description="Disordered" evidence="1">
    <location>
        <begin position="45"/>
        <end position="152"/>
    </location>
</feature>
<feature type="compositionally biased region" description="Pro residues" evidence="1">
    <location>
        <begin position="124"/>
        <end position="141"/>
    </location>
</feature>
<keyword evidence="3" id="KW-1185">Reference proteome</keyword>
<accession>A0A1I1V084</accession>
<feature type="compositionally biased region" description="Basic and acidic residues" evidence="1">
    <location>
        <begin position="143"/>
        <end position="152"/>
    </location>
</feature>
<dbReference type="Pfam" id="PF14013">
    <property type="entry name" value="MT0933_antitox"/>
    <property type="match status" value="1"/>
</dbReference>
<dbReference type="RefSeq" id="WP_091563995.1">
    <property type="nucleotide sequence ID" value="NZ_BNAC01000006.1"/>
</dbReference>
<organism evidence="2 3">
    <name type="scientific">Klenkia taihuensis</name>
    <dbReference type="NCBI Taxonomy" id="1225127"/>
    <lineage>
        <taxon>Bacteria</taxon>
        <taxon>Bacillati</taxon>
        <taxon>Actinomycetota</taxon>
        <taxon>Actinomycetes</taxon>
        <taxon>Geodermatophilales</taxon>
        <taxon>Geodermatophilaceae</taxon>
        <taxon>Klenkia</taxon>
    </lineage>
</organism>
<sequence length="152" mass="15388">MVDFGKLAKKAQDALAQGSDRIEAALKDNAGKIEGAVDKAGQFAKEKMPDRAAQIDNATQKAKAAVPRHEDGTGTSSTATGYPAAPPAPSSTGAPVPPVTPTHTAADSTAPSWTPPGADTQATPAPPTHTPPATHTPPSPTPEVDRAAREQG</sequence>
<evidence type="ECO:0000256" key="1">
    <source>
        <dbReference type="SAM" id="MobiDB-lite"/>
    </source>
</evidence>